<keyword evidence="3" id="KW-0238">DNA-binding</keyword>
<gene>
    <name evidence="5" type="ORF">IAB80_00635</name>
</gene>
<evidence type="ECO:0000256" key="2">
    <source>
        <dbReference type="ARBA" id="ARBA00023015"/>
    </source>
</evidence>
<accession>A0A9D9IT84</accession>
<dbReference type="Pfam" id="PF03965">
    <property type="entry name" value="Penicillinase_R"/>
    <property type="match status" value="1"/>
</dbReference>
<evidence type="ECO:0000256" key="4">
    <source>
        <dbReference type="ARBA" id="ARBA00023163"/>
    </source>
</evidence>
<dbReference type="SUPFAM" id="SSF46785">
    <property type="entry name" value="Winged helix' DNA-binding domain"/>
    <property type="match status" value="1"/>
</dbReference>
<dbReference type="InterPro" id="IPR036390">
    <property type="entry name" value="WH_DNA-bd_sf"/>
</dbReference>
<organism evidence="5 6">
    <name type="scientific">Candidatus Cryptobacteroides excrementipullorum</name>
    <dbReference type="NCBI Taxonomy" id="2840761"/>
    <lineage>
        <taxon>Bacteria</taxon>
        <taxon>Pseudomonadati</taxon>
        <taxon>Bacteroidota</taxon>
        <taxon>Bacteroidia</taxon>
        <taxon>Bacteroidales</taxon>
        <taxon>Candidatus Cryptobacteroides</taxon>
    </lineage>
</organism>
<dbReference type="InterPro" id="IPR005650">
    <property type="entry name" value="BlaI_family"/>
</dbReference>
<dbReference type="PIRSF" id="PIRSF019455">
    <property type="entry name" value="CopR_AtkY"/>
    <property type="match status" value="1"/>
</dbReference>
<evidence type="ECO:0000313" key="6">
    <source>
        <dbReference type="Proteomes" id="UP000823771"/>
    </source>
</evidence>
<dbReference type="InterPro" id="IPR036388">
    <property type="entry name" value="WH-like_DNA-bd_sf"/>
</dbReference>
<comment type="similarity">
    <text evidence="1">Belongs to the BlaI transcriptional regulatory family.</text>
</comment>
<dbReference type="EMBL" id="JADILZ010000009">
    <property type="protein sequence ID" value="MBO8477401.1"/>
    <property type="molecule type" value="Genomic_DNA"/>
</dbReference>
<dbReference type="GO" id="GO:0045892">
    <property type="term" value="P:negative regulation of DNA-templated transcription"/>
    <property type="evidence" value="ECO:0007669"/>
    <property type="project" value="InterPro"/>
</dbReference>
<keyword evidence="4" id="KW-0804">Transcription</keyword>
<evidence type="ECO:0000313" key="5">
    <source>
        <dbReference type="EMBL" id="MBO8477401.1"/>
    </source>
</evidence>
<sequence>MARKTNDRPQELTKAELEIMQIIWKRGRTLVHGIIDELPDPKPAYNTVSTIVRILETKGFVSHKAYGRTHEYFPLVSKDEYTKTYMHSVLDRFFDGSLSRMVSFFSSQKSISMEETGRIMEILEKDRHTT</sequence>
<dbReference type="Gene3D" id="1.10.10.10">
    <property type="entry name" value="Winged helix-like DNA-binding domain superfamily/Winged helix DNA-binding domain"/>
    <property type="match status" value="1"/>
</dbReference>
<keyword evidence="2" id="KW-0805">Transcription regulation</keyword>
<comment type="caution">
    <text evidence="5">The sequence shown here is derived from an EMBL/GenBank/DDBJ whole genome shotgun (WGS) entry which is preliminary data.</text>
</comment>
<evidence type="ECO:0000256" key="1">
    <source>
        <dbReference type="ARBA" id="ARBA00011046"/>
    </source>
</evidence>
<reference evidence="5" key="2">
    <citation type="journal article" date="2021" name="PeerJ">
        <title>Extensive microbial diversity within the chicken gut microbiome revealed by metagenomics and culture.</title>
        <authorList>
            <person name="Gilroy R."/>
            <person name="Ravi A."/>
            <person name="Getino M."/>
            <person name="Pursley I."/>
            <person name="Horton D.L."/>
            <person name="Alikhan N.F."/>
            <person name="Baker D."/>
            <person name="Gharbi K."/>
            <person name="Hall N."/>
            <person name="Watson M."/>
            <person name="Adriaenssens E.M."/>
            <person name="Foster-Nyarko E."/>
            <person name="Jarju S."/>
            <person name="Secka A."/>
            <person name="Antonio M."/>
            <person name="Oren A."/>
            <person name="Chaudhuri R.R."/>
            <person name="La Ragione R."/>
            <person name="Hildebrand F."/>
            <person name="Pallen M.J."/>
        </authorList>
    </citation>
    <scope>NUCLEOTIDE SEQUENCE</scope>
    <source>
        <strain evidence="5">2478</strain>
    </source>
</reference>
<protein>
    <submittedName>
        <fullName evidence="5">BlaI/MecI/CopY family transcriptional regulator</fullName>
    </submittedName>
</protein>
<evidence type="ECO:0000256" key="3">
    <source>
        <dbReference type="ARBA" id="ARBA00023125"/>
    </source>
</evidence>
<dbReference type="AlphaFoldDB" id="A0A9D9IT84"/>
<name>A0A9D9IT84_9BACT</name>
<dbReference type="GO" id="GO:0003677">
    <property type="term" value="F:DNA binding"/>
    <property type="evidence" value="ECO:0007669"/>
    <property type="project" value="UniProtKB-KW"/>
</dbReference>
<dbReference type="Gene3D" id="1.10.4040.10">
    <property type="entry name" value="Penicillinase repressor domain"/>
    <property type="match status" value="1"/>
</dbReference>
<dbReference type="Proteomes" id="UP000823771">
    <property type="component" value="Unassembled WGS sequence"/>
</dbReference>
<reference evidence="5" key="1">
    <citation type="submission" date="2020-10" db="EMBL/GenBank/DDBJ databases">
        <authorList>
            <person name="Gilroy R."/>
        </authorList>
    </citation>
    <scope>NUCLEOTIDE SEQUENCE</scope>
    <source>
        <strain evidence="5">2478</strain>
    </source>
</reference>
<proteinExistence type="inferred from homology"/>